<keyword evidence="11" id="KW-1185">Reference proteome</keyword>
<dbReference type="InterPro" id="IPR007197">
    <property type="entry name" value="rSAM"/>
</dbReference>
<evidence type="ECO:0000313" key="10">
    <source>
        <dbReference type="EMBL" id="MCL6270068.1"/>
    </source>
</evidence>
<dbReference type="Gene3D" id="3.20.20.70">
    <property type="entry name" value="Aldolase class I"/>
    <property type="match status" value="1"/>
</dbReference>
<sequence length="457" mass="52392">MHGNNDAVHLIASTEERRPYKVYTERNLDSIEQFLALPEDMQFDIRVVASVLPFRVNEYVVNELIDWSCVPNDPVFRLMFPQKGMLQPGQFDTMAKLHRNGATAEQIKEAARKIQHSMNPHPAGQLALNRPMVDGKIVSGMQHKYRETALYFPSQGQTCHSYCTFCFRWAQFIGDDELKMAATEASTMHAYLKQHPEVTDVLFTGGDPLVMKTRLLKEYLEPLLAPEFDHIKNIRIGSKTLTFWPYRFVSDDDAEELLALFSKITASGKQLAFMAHFDHYQELKTDVCKEAIKRIRATGTMIRAQAPLTRHINNDPDVWVKNWETQLSLGIVPYYFFVARDTGAKHYFEIPLAEAYEIYRQAITRMSGLGRTVRGPSMSAGPGKVEITGIADINGEKVFCLRFLQGRNPEWCYRPFFAKYDEKATWLDQLEPAFGEEKFFFEDEYQAMFKAADTAAA</sequence>
<evidence type="ECO:0000256" key="5">
    <source>
        <dbReference type="ARBA" id="ARBA00022691"/>
    </source>
</evidence>
<comment type="cofactor">
    <cofactor evidence="1">
        <name>pyridoxal 5'-phosphate</name>
        <dbReference type="ChEBI" id="CHEBI:597326"/>
    </cofactor>
</comment>
<gene>
    <name evidence="10" type="ORF">M3P05_09000</name>
</gene>
<dbReference type="PANTHER" id="PTHR30538:SF0">
    <property type="entry name" value="L-LYSINE 2,3-AMINOMUTASE AQ_1632-RELATED"/>
    <property type="match status" value="1"/>
</dbReference>
<evidence type="ECO:0000256" key="8">
    <source>
        <dbReference type="ARBA" id="ARBA00023004"/>
    </source>
</evidence>
<evidence type="ECO:0000256" key="4">
    <source>
        <dbReference type="ARBA" id="ARBA00022485"/>
    </source>
</evidence>
<evidence type="ECO:0000256" key="6">
    <source>
        <dbReference type="ARBA" id="ARBA00022723"/>
    </source>
</evidence>
<dbReference type="InterPro" id="IPR013785">
    <property type="entry name" value="Aldolase_TIM"/>
</dbReference>
<organism evidence="10 11">
    <name type="scientific">Parendozoicomonas callyspongiae</name>
    <dbReference type="NCBI Taxonomy" id="2942213"/>
    <lineage>
        <taxon>Bacteria</taxon>
        <taxon>Pseudomonadati</taxon>
        <taxon>Pseudomonadota</taxon>
        <taxon>Gammaproteobacteria</taxon>
        <taxon>Oceanospirillales</taxon>
        <taxon>Endozoicomonadaceae</taxon>
        <taxon>Parendozoicomonas</taxon>
    </lineage>
</organism>
<dbReference type="SFLD" id="SFLDG01070">
    <property type="entry name" value="PLP-dependent"/>
    <property type="match status" value="1"/>
</dbReference>
<dbReference type="RefSeq" id="WP_249699216.1">
    <property type="nucleotide sequence ID" value="NZ_JAMFLX010000010.1"/>
</dbReference>
<evidence type="ECO:0000256" key="3">
    <source>
        <dbReference type="ARBA" id="ARBA00008703"/>
    </source>
</evidence>
<dbReference type="EMBL" id="JAMFLX010000010">
    <property type="protein sequence ID" value="MCL6270068.1"/>
    <property type="molecule type" value="Genomic_DNA"/>
</dbReference>
<keyword evidence="6" id="KW-0479">Metal-binding</keyword>
<comment type="similarity">
    <text evidence="3">Belongs to the radical SAM superfamily. KamA family.</text>
</comment>
<dbReference type="SFLD" id="SFLDS00029">
    <property type="entry name" value="Radical_SAM"/>
    <property type="match status" value="1"/>
</dbReference>
<keyword evidence="5" id="KW-0949">S-adenosyl-L-methionine</keyword>
<evidence type="ECO:0000256" key="9">
    <source>
        <dbReference type="ARBA" id="ARBA00023014"/>
    </source>
</evidence>
<keyword evidence="7" id="KW-0663">Pyridoxal phosphate</keyword>
<evidence type="ECO:0000256" key="2">
    <source>
        <dbReference type="ARBA" id="ARBA00001966"/>
    </source>
</evidence>
<dbReference type="InterPro" id="IPR003739">
    <property type="entry name" value="Lys_aminomutase/Glu_NH3_mut"/>
</dbReference>
<evidence type="ECO:0000256" key="1">
    <source>
        <dbReference type="ARBA" id="ARBA00001933"/>
    </source>
</evidence>
<keyword evidence="4" id="KW-0004">4Fe-4S</keyword>
<keyword evidence="9" id="KW-0411">Iron-sulfur</keyword>
<proteinExistence type="inferred from homology"/>
<reference evidence="10 11" key="1">
    <citation type="submission" date="2022-05" db="EMBL/GenBank/DDBJ databases">
        <authorList>
            <person name="Park J.-S."/>
        </authorList>
    </citation>
    <scope>NUCLEOTIDE SEQUENCE [LARGE SCALE GENOMIC DNA]</scope>
    <source>
        <strain evidence="10 11">2012CJ34-2</strain>
    </source>
</reference>
<name>A0ABT0PFG4_9GAMM</name>
<evidence type="ECO:0000313" key="11">
    <source>
        <dbReference type="Proteomes" id="UP001203338"/>
    </source>
</evidence>
<evidence type="ECO:0000256" key="7">
    <source>
        <dbReference type="ARBA" id="ARBA00022898"/>
    </source>
</evidence>
<dbReference type="InterPro" id="IPR058240">
    <property type="entry name" value="rSAM_sf"/>
</dbReference>
<keyword evidence="8" id="KW-0408">Iron</keyword>
<dbReference type="SUPFAM" id="SSF102114">
    <property type="entry name" value="Radical SAM enzymes"/>
    <property type="match status" value="1"/>
</dbReference>
<dbReference type="Proteomes" id="UP001203338">
    <property type="component" value="Unassembled WGS sequence"/>
</dbReference>
<accession>A0ABT0PFG4</accession>
<comment type="caution">
    <text evidence="10">The sequence shown here is derived from an EMBL/GenBank/DDBJ whole genome shotgun (WGS) entry which is preliminary data.</text>
</comment>
<comment type="cofactor">
    <cofactor evidence="2">
        <name>[4Fe-4S] cluster</name>
        <dbReference type="ChEBI" id="CHEBI:49883"/>
    </cofactor>
</comment>
<dbReference type="PANTHER" id="PTHR30538">
    <property type="entry name" value="LYSINE 2,3-AMINOMUTASE-RELATED"/>
    <property type="match status" value="1"/>
</dbReference>
<protein>
    <submittedName>
        <fullName evidence="10">Lysine 2,3-aminomutase</fullName>
    </submittedName>
</protein>